<dbReference type="OrthoDB" id="7862082at2"/>
<keyword evidence="2" id="KW-1185">Reference proteome</keyword>
<evidence type="ECO:0008006" key="3">
    <source>
        <dbReference type="Google" id="ProtNLM"/>
    </source>
</evidence>
<proteinExistence type="predicted"/>
<reference evidence="2" key="1">
    <citation type="submission" date="2016-10" db="EMBL/GenBank/DDBJ databases">
        <authorList>
            <person name="Varghese N."/>
            <person name="Submissions S."/>
        </authorList>
    </citation>
    <scope>NUCLEOTIDE SEQUENCE [LARGE SCALE GENOMIC DNA]</scope>
    <source>
        <strain evidence="2">DSM 26471</strain>
    </source>
</reference>
<dbReference type="Proteomes" id="UP000199630">
    <property type="component" value="Unassembled WGS sequence"/>
</dbReference>
<dbReference type="EMBL" id="FORH01000002">
    <property type="protein sequence ID" value="SFJ19757.1"/>
    <property type="molecule type" value="Genomic_DNA"/>
</dbReference>
<protein>
    <recommendedName>
        <fullName evidence="3">Response regulator receiver domain-containing protein</fullName>
    </recommendedName>
</protein>
<evidence type="ECO:0000313" key="1">
    <source>
        <dbReference type="EMBL" id="SFJ19757.1"/>
    </source>
</evidence>
<sequence>MRVLVWHEDIETSTKWQTAFGCRSHYVRRSRSSDGAIRRLREERFDVLIFDLLVGSESGLGVALMAEFHQPHIVTMLVSSREPDIHSDMFARLSSLRCVLGCQTPADDLVAIAEGFVENPGEDCRQASEILPQICETCHIRAACQQGERLPLFRHREAVVAPEKLASVAGRSHK</sequence>
<organism evidence="1 2">
    <name type="scientific">Celeribacter neptunius</name>
    <dbReference type="NCBI Taxonomy" id="588602"/>
    <lineage>
        <taxon>Bacteria</taxon>
        <taxon>Pseudomonadati</taxon>
        <taxon>Pseudomonadota</taxon>
        <taxon>Alphaproteobacteria</taxon>
        <taxon>Rhodobacterales</taxon>
        <taxon>Roseobacteraceae</taxon>
        <taxon>Celeribacter</taxon>
    </lineage>
</organism>
<evidence type="ECO:0000313" key="2">
    <source>
        <dbReference type="Proteomes" id="UP000199630"/>
    </source>
</evidence>
<dbReference type="RefSeq" id="WP_090059856.1">
    <property type="nucleotide sequence ID" value="NZ_FORH01000002.1"/>
</dbReference>
<accession>A0A1I3PEI3</accession>
<name>A0A1I3PEI3_9RHOB</name>
<gene>
    <name evidence="1" type="ORF">SAMN04487991_1647</name>
</gene>
<dbReference type="AlphaFoldDB" id="A0A1I3PEI3"/>